<dbReference type="InterPro" id="IPR019159">
    <property type="entry name" value="CCDC93_CC"/>
</dbReference>
<dbReference type="InterPro" id="IPR039116">
    <property type="entry name" value="CCDC93"/>
</dbReference>
<reference evidence="4" key="1">
    <citation type="journal article" date="2016" name="Gigascience">
        <title>De novo construction of an expanded transcriptome assembly for the western tarnished plant bug, Lygus hesperus.</title>
        <authorList>
            <person name="Tassone E.E."/>
            <person name="Geib S.M."/>
            <person name="Hall B."/>
            <person name="Fabrick J.A."/>
            <person name="Brent C.S."/>
            <person name="Hull J.J."/>
        </authorList>
    </citation>
    <scope>NUCLEOTIDE SEQUENCE</scope>
</reference>
<accession>A0A146M707</accession>
<sequence length="147" mass="17713">LVERENQFKEKCKIERDQLEQMIREAEEEMDETREDNELDSMTREMESARMTLAKFTRAEAKLIRMIDQIPSRAELSQYQRRFLELYNQVSATHRETKQFYTLYNSMSDQHQYLSKEINLLNSILEGYNASLNSPHSREEFIKQFET</sequence>
<evidence type="ECO:0000256" key="2">
    <source>
        <dbReference type="SAM" id="Coils"/>
    </source>
</evidence>
<dbReference type="GO" id="GO:0006893">
    <property type="term" value="P:Golgi to plasma membrane transport"/>
    <property type="evidence" value="ECO:0007669"/>
    <property type="project" value="TreeGrafter"/>
</dbReference>
<feature type="non-terminal residue" evidence="4">
    <location>
        <position position="147"/>
    </location>
</feature>
<organism evidence="4">
    <name type="scientific">Lygus hesperus</name>
    <name type="common">Western plant bug</name>
    <dbReference type="NCBI Taxonomy" id="30085"/>
    <lineage>
        <taxon>Eukaryota</taxon>
        <taxon>Metazoa</taxon>
        <taxon>Ecdysozoa</taxon>
        <taxon>Arthropoda</taxon>
        <taxon>Hexapoda</taxon>
        <taxon>Insecta</taxon>
        <taxon>Pterygota</taxon>
        <taxon>Neoptera</taxon>
        <taxon>Paraneoptera</taxon>
        <taxon>Hemiptera</taxon>
        <taxon>Heteroptera</taxon>
        <taxon>Panheteroptera</taxon>
        <taxon>Cimicomorpha</taxon>
        <taxon>Miridae</taxon>
        <taxon>Mirini</taxon>
        <taxon>Lygus</taxon>
    </lineage>
</organism>
<protein>
    <recommendedName>
        <fullName evidence="1">Coiled-coil domain-containing protein 93</fullName>
    </recommendedName>
</protein>
<feature type="non-terminal residue" evidence="4">
    <location>
        <position position="1"/>
    </location>
</feature>
<feature type="domain" description="CCDC93 coiled-coil" evidence="3">
    <location>
        <begin position="3"/>
        <end position="147"/>
    </location>
</feature>
<evidence type="ECO:0000313" key="4">
    <source>
        <dbReference type="EMBL" id="JAQ15543.1"/>
    </source>
</evidence>
<dbReference type="Pfam" id="PF09762">
    <property type="entry name" value="CCDC93_CC"/>
    <property type="match status" value="1"/>
</dbReference>
<feature type="coiled-coil region" evidence="2">
    <location>
        <begin position="5"/>
        <end position="59"/>
    </location>
</feature>
<dbReference type="AlphaFoldDB" id="A0A146M707"/>
<evidence type="ECO:0000259" key="3">
    <source>
        <dbReference type="Pfam" id="PF09762"/>
    </source>
</evidence>
<dbReference type="PANTHER" id="PTHR16441:SF0">
    <property type="entry name" value="COILED-COIL DOMAIN-CONTAINING PROTEIN 93"/>
    <property type="match status" value="1"/>
</dbReference>
<proteinExistence type="predicted"/>
<evidence type="ECO:0000256" key="1">
    <source>
        <dbReference type="ARBA" id="ARBA00016765"/>
    </source>
</evidence>
<keyword evidence="2" id="KW-0175">Coiled coil</keyword>
<dbReference type="EMBL" id="GDHC01003086">
    <property type="protein sequence ID" value="JAQ15543.1"/>
    <property type="molecule type" value="Transcribed_RNA"/>
</dbReference>
<name>A0A146M707_LYGHE</name>
<dbReference type="PANTHER" id="PTHR16441">
    <property type="entry name" value="FIDIPIDINE"/>
    <property type="match status" value="1"/>
</dbReference>
<gene>
    <name evidence="4" type="primary">ccdc93_0</name>
    <name evidence="4" type="ORF">g.58606</name>
</gene>